<gene>
    <name evidence="2" type="ORF">R3P38DRAFT_2601476</name>
</gene>
<evidence type="ECO:0008006" key="4">
    <source>
        <dbReference type="Google" id="ProtNLM"/>
    </source>
</evidence>
<comment type="caution">
    <text evidence="2">The sequence shown here is derived from an EMBL/GenBank/DDBJ whole genome shotgun (WGS) entry which is preliminary data.</text>
</comment>
<proteinExistence type="predicted"/>
<feature type="transmembrane region" description="Helical" evidence="1">
    <location>
        <begin position="60"/>
        <end position="80"/>
    </location>
</feature>
<keyword evidence="1" id="KW-0472">Membrane</keyword>
<dbReference type="Proteomes" id="UP001362999">
    <property type="component" value="Unassembled WGS sequence"/>
</dbReference>
<organism evidence="2 3">
    <name type="scientific">Favolaschia claudopus</name>
    <dbReference type="NCBI Taxonomy" id="2862362"/>
    <lineage>
        <taxon>Eukaryota</taxon>
        <taxon>Fungi</taxon>
        <taxon>Dikarya</taxon>
        <taxon>Basidiomycota</taxon>
        <taxon>Agaricomycotina</taxon>
        <taxon>Agaricomycetes</taxon>
        <taxon>Agaricomycetidae</taxon>
        <taxon>Agaricales</taxon>
        <taxon>Marasmiineae</taxon>
        <taxon>Mycenaceae</taxon>
        <taxon>Favolaschia</taxon>
    </lineage>
</organism>
<dbReference type="AlphaFoldDB" id="A0AAW0DT08"/>
<name>A0AAW0DT08_9AGAR</name>
<keyword evidence="3" id="KW-1185">Reference proteome</keyword>
<sequence>MTSCQRRGSGRLTVQAETRGTHASDAFTSTSNALLEGKRPVSVPTNRCNNGKIFVLRHRMVFAAAALLASPVLAGILWKLGAKAVHRWRELCWQRRRYRTYRNTLEEDQYWVAAQKYGRLIRMSDARFVGTKGGRKYCLPLISSYTPALLPWYRQGRRKALSGYHLSLRALCKWHRMTFPGPWHPNISQASRIRQSFSPADLREVHRISRMEPDEAVFGKKARWKPKYRKIWRKWLASEREPSVVFQKMS</sequence>
<evidence type="ECO:0000313" key="2">
    <source>
        <dbReference type="EMBL" id="KAK7053737.1"/>
    </source>
</evidence>
<keyword evidence="1" id="KW-0812">Transmembrane</keyword>
<keyword evidence="1" id="KW-1133">Transmembrane helix</keyword>
<reference evidence="2 3" key="1">
    <citation type="journal article" date="2024" name="J Genomics">
        <title>Draft genome sequencing and assembly of Favolaschia claudopus CIRM-BRFM 2984 isolated from oak limbs.</title>
        <authorList>
            <person name="Navarro D."/>
            <person name="Drula E."/>
            <person name="Chaduli D."/>
            <person name="Cazenave R."/>
            <person name="Ahrendt S."/>
            <person name="Wang J."/>
            <person name="Lipzen A."/>
            <person name="Daum C."/>
            <person name="Barry K."/>
            <person name="Grigoriev I.V."/>
            <person name="Favel A."/>
            <person name="Rosso M.N."/>
            <person name="Martin F."/>
        </authorList>
    </citation>
    <scope>NUCLEOTIDE SEQUENCE [LARGE SCALE GENOMIC DNA]</scope>
    <source>
        <strain evidence="2 3">CIRM-BRFM 2984</strain>
    </source>
</reference>
<accession>A0AAW0DT08</accession>
<protein>
    <recommendedName>
        <fullName evidence="4">Transmembrane protein</fullName>
    </recommendedName>
</protein>
<evidence type="ECO:0000313" key="3">
    <source>
        <dbReference type="Proteomes" id="UP001362999"/>
    </source>
</evidence>
<dbReference type="EMBL" id="JAWWNJ010000006">
    <property type="protein sequence ID" value="KAK7053737.1"/>
    <property type="molecule type" value="Genomic_DNA"/>
</dbReference>
<evidence type="ECO:0000256" key="1">
    <source>
        <dbReference type="SAM" id="Phobius"/>
    </source>
</evidence>